<dbReference type="EMBL" id="UOEO01000196">
    <property type="protein sequence ID" value="VAW22055.1"/>
    <property type="molecule type" value="Genomic_DNA"/>
</dbReference>
<reference evidence="1" key="1">
    <citation type="submission" date="2018-06" db="EMBL/GenBank/DDBJ databases">
        <authorList>
            <person name="Zhirakovskaya E."/>
        </authorList>
    </citation>
    <scope>NUCLEOTIDE SEQUENCE</scope>
</reference>
<dbReference type="Gene3D" id="3.30.1330.40">
    <property type="entry name" value="RutC-like"/>
    <property type="match status" value="1"/>
</dbReference>
<dbReference type="InterPro" id="IPR035959">
    <property type="entry name" value="RutC-like_sf"/>
</dbReference>
<dbReference type="InterPro" id="IPR006175">
    <property type="entry name" value="YjgF/YER057c/UK114"/>
</dbReference>
<proteinExistence type="predicted"/>
<sequence>MVKCISSGSSFEKKFGYCRAVIDGEMVHVSGTTGYDYSTMELPESAEAQTRSALVNIARTLDQAGCTLGDVIRVRYYLVDRGDIDAVAPVLAAAFAVSRPAATMIIAGLIEEKMKIEIEVTARVGAASS</sequence>
<name>A0A3B0TTX9_9ZZZZ</name>
<protein>
    <submittedName>
        <fullName evidence="1">RidA/YER057c/UK114 superfamily, group 6</fullName>
    </submittedName>
</protein>
<accession>A0A3B0TTX9</accession>
<dbReference type="PANTHER" id="PTHR43857:SF1">
    <property type="entry name" value="YJGH FAMILY PROTEIN"/>
    <property type="match status" value="1"/>
</dbReference>
<dbReference type="SUPFAM" id="SSF55298">
    <property type="entry name" value="YjgF-like"/>
    <property type="match status" value="1"/>
</dbReference>
<dbReference type="PANTHER" id="PTHR43857">
    <property type="entry name" value="BLR7761 PROTEIN"/>
    <property type="match status" value="1"/>
</dbReference>
<dbReference type="CDD" id="cd06154">
    <property type="entry name" value="YjgF_YER057c_UK114_like_6"/>
    <property type="match status" value="1"/>
</dbReference>
<gene>
    <name evidence="1" type="ORF">MNBD_ALPHA12-872</name>
</gene>
<dbReference type="Pfam" id="PF01042">
    <property type="entry name" value="Ribonuc_L-PSP"/>
    <property type="match status" value="1"/>
</dbReference>
<organism evidence="1">
    <name type="scientific">hydrothermal vent metagenome</name>
    <dbReference type="NCBI Taxonomy" id="652676"/>
    <lineage>
        <taxon>unclassified sequences</taxon>
        <taxon>metagenomes</taxon>
        <taxon>ecological metagenomes</taxon>
    </lineage>
</organism>
<evidence type="ECO:0000313" key="1">
    <source>
        <dbReference type="EMBL" id="VAW22055.1"/>
    </source>
</evidence>
<dbReference type="AlphaFoldDB" id="A0A3B0TTX9"/>